<sequence length="148" mass="16508">MRIPSSFRILVMPIAFMTGLPNQSIAENAPAAKSAHATPKVVMAADPQPPFTYWAPEYSTIRNHPRQRGIWIAEAADGSRKYYFGDQCRASEFQSFVGQSVDALPERPANATWRLACSTCAGLSDMDWMRMNVTYDQKNRTINDISCG</sequence>
<dbReference type="Proteomes" id="UP000515291">
    <property type="component" value="Chromosome"/>
</dbReference>
<reference evidence="2" key="1">
    <citation type="journal article" date="2020" name="Mol. Plant Microbe">
        <title>Rhizobial microsymbionts of the narrowly endemic Oxytropis species growing in Kamchatka are characterized by significant genetic diversity and possess a set of genes that are associated with T3SS and T6SS secretion systems and can affect the development of symbiosis.</title>
        <authorList>
            <person name="Safronova V."/>
            <person name="Guro P."/>
            <person name="Sazanova A."/>
            <person name="Kuznetsova I."/>
            <person name="Belimov A."/>
            <person name="Yakubov V."/>
            <person name="Chirak E."/>
            <person name="Afonin A."/>
            <person name="Gogolev Y."/>
            <person name="Andronov E."/>
            <person name="Tikhonovich I."/>
        </authorList>
    </citation>
    <scope>NUCLEOTIDE SEQUENCE [LARGE SCALE GENOMIC DNA]</scope>
    <source>
        <strain evidence="2">581</strain>
    </source>
</reference>
<dbReference type="AlphaFoldDB" id="A0A7G6TTE8"/>
<dbReference type="KEGG" id="trb:HB776_01345"/>
<dbReference type="EMBL" id="CP050292">
    <property type="protein sequence ID" value="QND70030.1"/>
    <property type="molecule type" value="Genomic_DNA"/>
</dbReference>
<proteinExistence type="predicted"/>
<accession>A0A7G6TTE8</accession>
<dbReference type="RefSeq" id="WP_184514483.1">
    <property type="nucleotide sequence ID" value="NZ_CP050292.1"/>
</dbReference>
<gene>
    <name evidence="1" type="ORF">HB776_01345</name>
</gene>
<evidence type="ECO:0000313" key="2">
    <source>
        <dbReference type="Proteomes" id="UP000515291"/>
    </source>
</evidence>
<evidence type="ECO:0000313" key="1">
    <source>
        <dbReference type="EMBL" id="QND70030.1"/>
    </source>
</evidence>
<name>A0A7G6TTE8_9BRAD</name>
<organism evidence="1 2">
    <name type="scientific">Tardiphaga robiniae</name>
    <dbReference type="NCBI Taxonomy" id="943830"/>
    <lineage>
        <taxon>Bacteria</taxon>
        <taxon>Pseudomonadati</taxon>
        <taxon>Pseudomonadota</taxon>
        <taxon>Alphaproteobacteria</taxon>
        <taxon>Hyphomicrobiales</taxon>
        <taxon>Nitrobacteraceae</taxon>
        <taxon>Tardiphaga</taxon>
    </lineage>
</organism>
<protein>
    <submittedName>
        <fullName evidence="1">Uncharacterized protein</fullName>
    </submittedName>
</protein>